<dbReference type="InterPro" id="IPR049255">
    <property type="entry name" value="Apc1_N"/>
</dbReference>
<feature type="region of interest" description="Disordered" evidence="5">
    <location>
        <begin position="1998"/>
        <end position="2020"/>
    </location>
</feature>
<name>A0ABR3ZGK9_9PEZI</name>
<evidence type="ECO:0000256" key="4">
    <source>
        <dbReference type="ARBA" id="ARBA00023306"/>
    </source>
</evidence>
<dbReference type="Pfam" id="PF12859">
    <property type="entry name" value="ANAPC1"/>
    <property type="match status" value="1"/>
</dbReference>
<evidence type="ECO:0000313" key="8">
    <source>
        <dbReference type="Proteomes" id="UP001583280"/>
    </source>
</evidence>
<comment type="caution">
    <text evidence="7">The sequence shown here is derived from an EMBL/GenBank/DDBJ whole genome shotgun (WGS) entry which is preliminary data.</text>
</comment>
<organism evidence="7 8">
    <name type="scientific">Ceratocystis pirilliformis</name>
    <dbReference type="NCBI Taxonomy" id="259994"/>
    <lineage>
        <taxon>Eukaryota</taxon>
        <taxon>Fungi</taxon>
        <taxon>Dikarya</taxon>
        <taxon>Ascomycota</taxon>
        <taxon>Pezizomycotina</taxon>
        <taxon>Sordariomycetes</taxon>
        <taxon>Hypocreomycetidae</taxon>
        <taxon>Microascales</taxon>
        <taxon>Ceratocystidaceae</taxon>
        <taxon>Ceratocystis</taxon>
    </lineage>
</organism>
<dbReference type="PANTHER" id="PTHR12827">
    <property type="entry name" value="MEIOTIC CHECKPOINT REGULATOR TSG24 FAMILY MEMBER"/>
    <property type="match status" value="1"/>
</dbReference>
<evidence type="ECO:0000259" key="6">
    <source>
        <dbReference type="Pfam" id="PF12859"/>
    </source>
</evidence>
<dbReference type="EMBL" id="JAWDJO010000024">
    <property type="protein sequence ID" value="KAL1899309.1"/>
    <property type="molecule type" value="Genomic_DNA"/>
</dbReference>
<comment type="similarity">
    <text evidence="1">Belongs to the APC1 family.</text>
</comment>
<dbReference type="Proteomes" id="UP001583280">
    <property type="component" value="Unassembled WGS sequence"/>
</dbReference>
<reference evidence="7 8" key="1">
    <citation type="journal article" date="2024" name="IMA Fungus">
        <title>IMA Genome - F19 : A genome assembly and annotation guide to empower mycologists, including annotated draft genome sequences of Ceratocystis pirilliformis, Diaporthe australafricana, Fusarium ophioides, Paecilomyces lecythidis, and Sporothrix stenoceras.</title>
        <authorList>
            <person name="Aylward J."/>
            <person name="Wilson A.M."/>
            <person name="Visagie C.M."/>
            <person name="Spraker J."/>
            <person name="Barnes I."/>
            <person name="Buitendag C."/>
            <person name="Ceriani C."/>
            <person name="Del Mar Angel L."/>
            <person name="du Plessis D."/>
            <person name="Fuchs T."/>
            <person name="Gasser K."/>
            <person name="Kramer D."/>
            <person name="Li W."/>
            <person name="Munsamy K."/>
            <person name="Piso A."/>
            <person name="Price J.L."/>
            <person name="Sonnekus B."/>
            <person name="Thomas C."/>
            <person name="van der Nest A."/>
            <person name="van Dijk A."/>
            <person name="van Heerden A."/>
            <person name="van Vuuren N."/>
            <person name="Yilmaz N."/>
            <person name="Duong T.A."/>
            <person name="van der Merwe N.A."/>
            <person name="Wingfield M.J."/>
            <person name="Wingfield B.D."/>
        </authorList>
    </citation>
    <scope>NUCLEOTIDE SEQUENCE [LARGE SCALE GENOMIC DNA]</scope>
    <source>
        <strain evidence="7 8">CMW 12675</strain>
    </source>
</reference>
<keyword evidence="4" id="KW-0131">Cell cycle</keyword>
<feature type="domain" description="Anaphase-promoting complex subunit 1 N-terminal" evidence="6">
    <location>
        <begin position="29"/>
        <end position="780"/>
    </location>
</feature>
<evidence type="ECO:0000313" key="7">
    <source>
        <dbReference type="EMBL" id="KAL1899309.1"/>
    </source>
</evidence>
<dbReference type="Gene3D" id="1.25.10.10">
    <property type="entry name" value="Leucine-rich Repeat Variant"/>
    <property type="match status" value="3"/>
</dbReference>
<feature type="region of interest" description="Disordered" evidence="5">
    <location>
        <begin position="91"/>
        <end position="115"/>
    </location>
</feature>
<evidence type="ECO:0000256" key="3">
    <source>
        <dbReference type="ARBA" id="ARBA00022776"/>
    </source>
</evidence>
<sequence length="2045" mass="223761">MAQVTSLGLHQPAGLQHAISEHLLPEDASPSAYTWDVFLDDTGANPVQDELLVTASAVVWSRGNIFCKTFNFSVEKEDIRQALLTYFPTKTEDPVSTSASRPPPHTDTNNPVNHKHVPKLARALVVFLKTQAHIFFLSGASHIVHMPFEVETARALPQGLLIQRKNQNDAAGGTAAGIRFPRVPPNSFTSSQPIFSLDPPTPTRQSFSVESLGKPATLPLRLGSTLGNMNQSSINAPLSHWPRLVTLLDPLLELGLVAVTAPEPVVADKRKAMLPLRPSCLDATEEILDMHVVSSPQLRGCEPLLLAVTVNRESSAYSIWRVRYLPTVDAFIKTAKTTMPSKVDRRRSSMAPGYATSTSAAGGPSTDVKTPVRSGFRESFGVPLPGKRTRKATEKEKASYHHQQQQHQVNFVASLEKERDPVITRRQSKRLSSLARVDMPASQERSVFAESNQIKRLESFHNHGRLSGAHSYNQSIHPSLNSLLDVNVDSLLEDMRVGADFEASGLYNMGLQDHDFEGLAQELSFSKIKTIPASNLTMASIGYSSDKAPASLPRIFNIVHPPSHSHRNGGISLMVVIQDSVEHQLDLVTLKFNRHARGAGSLDTLTLGGVEVRRAPGVVDSCKLVDGDVDMMLILSERNEGGLELSIQAPWSKPTTVSVPVLIMDHMRSLQYIGQVDDKTAVDSLPRKAGLSINEITGFRPHQIAGVVDIIDKTGRMHQLSIRLQPTNRQVRDILDVCRVVIADAAGETIICGWWQVMQWVQTENINVADREWSALTVLLLSMFLRLSTTATTLESSSSSSSHSHLQSKYGELRQKASKQKPTNSQSNWSAMQMHVNPNAAAVSSWLTSPAWSWAFDSVVAASDNKAESFIATHIRYSTRFLASATGVMMLGPNGYLPTASGLHEERRLFAARNILVGIHLLVEEQKLDISIPETGPNSRAGTRVLLAQISRWMGWKALSTNSGYEMCIQEPLDAAFDNEVTLSTPVPCPEANLCVLTWIQTRLEGDRTATFPGLIDVLETAQAPSSSYSTNSALQEFAASLTPRTTQFRAFFNLLRPNASFADTVEAMYKAGFSTNVALETLPEAVLTTLKDPIAMCQAFPPSAWSKGLLMLVNRSDIGLLLDSHRGKRAIQPQGQLRRQHNKAVSHAATWDMQLLCKNTEEGPGLAQEDTDAAAAQHQAIVRNLFRQDRRFNDALEMMSTVRARTITLRPQPDWSESVYLEKQKDMVARVALSTLAIPAGRGLLYYGLRFPLPTQKTNIIGFNLNCIVKPVNVTVGVDRALFTEEKVCWSFFHQGAAAGLSISPKAQGIDNSWILYNKPGQDLSNRHAGFLLALGLNGHLTNVAKWVSFKYLTPKHNMTSIGLLLGLAASHLGTMDSLITRLLSVHVTRMLPRGSAELNLSPLTQTTGIMGIGLLYYNTQHRRMSEIMLSEILHSPELDGETDSEEAQANSDTLRSEGYRLAAGFALGFINIGRGADLKGLHDMDVTNRLLTVATAPKRVELVNVLDRSAAGAIMALALIHMKTEDALVARKVDVPDSIIQFDYVRPDLLLLRTVAKNVILWSQVQPTMEWICDSLPTAYHSRANLATTTRLTSSDLAFYSILGGLCFSIGLRYAGSGNLHARNLLVRFLDDFGRLLNISKGRSGTDLGVSCYDEELARHTLRTCQDITSLSAACVMAGSGDIMVLRRLRSLHGRTDPDIPYGSHMAAHMAIGLLFLGCGSMTLSKSNLATASLLVAFYPVFPATVMDNRAHLQAFRHLWVLGVESRCVVVRDVATAEVIGIPVSITLRPNAGLPARNNPRSTAGLTGPPRPPTNETIVKITPCLLPPLDEIAIIRTHGGPMYWDTEIDLMANPNMALAFTETRTIHLRRRPAADAPFSDFASASSPALVQTDNLNPGPLASLSGGSTDDIALAGNLSWLFSLDGLKHLSSADRTMVLDTQAGNGDGAAGSLYPSAVDSRLELENTAGHSRDEMLGLRLLFQWGHVRDAIRMRELDKDPAGSEDPNLSNHEASRKQKEMEQAEWWVKDEVVQALKAQVIAGNL</sequence>
<protein>
    <submittedName>
        <fullName evidence="7">Anaphase-promoting complex subunit 1</fullName>
    </submittedName>
</protein>
<dbReference type="PANTHER" id="PTHR12827:SF3">
    <property type="entry name" value="ANAPHASE-PROMOTING COMPLEX SUBUNIT 1"/>
    <property type="match status" value="1"/>
</dbReference>
<evidence type="ECO:0000256" key="2">
    <source>
        <dbReference type="ARBA" id="ARBA00022618"/>
    </source>
</evidence>
<keyword evidence="8" id="KW-1185">Reference proteome</keyword>
<evidence type="ECO:0000256" key="1">
    <source>
        <dbReference type="ARBA" id="ARBA00010547"/>
    </source>
</evidence>
<dbReference type="InterPro" id="IPR024990">
    <property type="entry name" value="Apc1"/>
</dbReference>
<feature type="region of interest" description="Disordered" evidence="5">
    <location>
        <begin position="1795"/>
        <end position="1815"/>
    </location>
</feature>
<keyword evidence="3" id="KW-0498">Mitosis</keyword>
<feature type="region of interest" description="Disordered" evidence="5">
    <location>
        <begin position="342"/>
        <end position="389"/>
    </location>
</feature>
<feature type="compositionally biased region" description="Polar residues" evidence="5">
    <location>
        <begin position="94"/>
        <end position="112"/>
    </location>
</feature>
<proteinExistence type="inferred from homology"/>
<gene>
    <name evidence="7" type="primary">APC1</name>
    <name evidence="7" type="ORF">Cpir12675_001502</name>
</gene>
<accession>A0ABR3ZGK9</accession>
<dbReference type="InterPro" id="IPR011989">
    <property type="entry name" value="ARM-like"/>
</dbReference>
<evidence type="ECO:0000256" key="5">
    <source>
        <dbReference type="SAM" id="MobiDB-lite"/>
    </source>
</evidence>
<keyword evidence="2" id="KW-0132">Cell division</keyword>